<keyword evidence="2 8" id="KW-0436">Ligase</keyword>
<dbReference type="EMBL" id="JAUFQY010000001">
    <property type="protein sequence ID" value="MDN3700939.1"/>
    <property type="molecule type" value="Genomic_DNA"/>
</dbReference>
<dbReference type="PROSITE" id="PS00178">
    <property type="entry name" value="AA_TRNA_LIGASE_I"/>
    <property type="match status" value="1"/>
</dbReference>
<dbReference type="Pfam" id="PF08264">
    <property type="entry name" value="Anticodon_1"/>
    <property type="match status" value="1"/>
</dbReference>
<feature type="binding site" evidence="8">
    <location>
        <position position="557"/>
    </location>
    <ligand>
        <name>ATP</name>
        <dbReference type="ChEBI" id="CHEBI:30616"/>
    </ligand>
</feature>
<comment type="domain">
    <text evidence="8">ValRS has two distinct active sites: one for aminoacylation and one for editing. The misactivated threonine is translocated from the active site to the editing site.</text>
</comment>
<keyword evidence="6 8" id="KW-0030">Aminoacyl-tRNA synthetase</keyword>
<name>A0ABT8CHT4_9VIBR</name>
<protein>
    <recommendedName>
        <fullName evidence="8">Valine--tRNA ligase</fullName>
        <ecNumber evidence="8">6.1.1.9</ecNumber>
    </recommendedName>
    <alternativeName>
        <fullName evidence="8">Valyl-tRNA synthetase</fullName>
        <shortName evidence="8">ValRS</shortName>
    </alternativeName>
</protein>
<dbReference type="InterPro" id="IPR033705">
    <property type="entry name" value="Anticodon_Ia_Val"/>
</dbReference>
<evidence type="ECO:0000256" key="5">
    <source>
        <dbReference type="ARBA" id="ARBA00022917"/>
    </source>
</evidence>
<feature type="domain" description="Valyl-tRNA synthetase tRNA-binding arm" evidence="11">
    <location>
        <begin position="892"/>
        <end position="952"/>
    </location>
</feature>
<dbReference type="PANTHER" id="PTHR11946">
    <property type="entry name" value="VALYL-TRNA SYNTHETASES"/>
    <property type="match status" value="1"/>
</dbReference>
<evidence type="ECO:0000256" key="7">
    <source>
        <dbReference type="ARBA" id="ARBA00047552"/>
    </source>
</evidence>
<dbReference type="NCBIfam" id="TIGR00422">
    <property type="entry name" value="valS"/>
    <property type="match status" value="1"/>
</dbReference>
<keyword evidence="13" id="KW-1185">Reference proteome</keyword>
<dbReference type="SUPFAM" id="SSF52374">
    <property type="entry name" value="Nucleotidylyl transferase"/>
    <property type="match status" value="1"/>
</dbReference>
<dbReference type="SUPFAM" id="SSF50677">
    <property type="entry name" value="ValRS/IleRS/LeuRS editing domain"/>
    <property type="match status" value="1"/>
</dbReference>
<dbReference type="InterPro" id="IPR010978">
    <property type="entry name" value="tRNA-bd_arm"/>
</dbReference>
<keyword evidence="3 8" id="KW-0547">Nucleotide-binding</keyword>
<evidence type="ECO:0000256" key="1">
    <source>
        <dbReference type="ARBA" id="ARBA00022490"/>
    </source>
</evidence>
<dbReference type="CDD" id="cd00817">
    <property type="entry name" value="ValRS_core"/>
    <property type="match status" value="1"/>
</dbReference>
<dbReference type="Gene3D" id="1.10.287.380">
    <property type="entry name" value="Valyl-tRNA synthetase, C-terminal domain"/>
    <property type="match status" value="1"/>
</dbReference>
<comment type="caution">
    <text evidence="12">The sequence shown here is derived from an EMBL/GenBank/DDBJ whole genome shotgun (WGS) entry which is preliminary data.</text>
</comment>
<dbReference type="PRINTS" id="PR00986">
    <property type="entry name" value="TRNASYNTHVAL"/>
</dbReference>
<comment type="similarity">
    <text evidence="8">Belongs to the class-I aminoacyl-tRNA synthetase family. ValS type 1 subfamily.</text>
</comment>
<dbReference type="InterPro" id="IPR013155">
    <property type="entry name" value="M/V/L/I-tRNA-synth_anticd-bd"/>
</dbReference>
<evidence type="ECO:0000256" key="4">
    <source>
        <dbReference type="ARBA" id="ARBA00022840"/>
    </source>
</evidence>
<proteinExistence type="inferred from homology"/>
<dbReference type="RefSeq" id="WP_261838169.1">
    <property type="nucleotide sequence ID" value="NZ_AP025458.1"/>
</dbReference>
<dbReference type="PANTHER" id="PTHR11946:SF93">
    <property type="entry name" value="VALINE--TRNA LIGASE, CHLOROPLASTIC_MITOCHONDRIAL 2"/>
    <property type="match status" value="1"/>
</dbReference>
<keyword evidence="4 8" id="KW-0067">ATP-binding</keyword>
<comment type="catalytic activity">
    <reaction evidence="7 8">
        <text>tRNA(Val) + L-valine + ATP = L-valyl-tRNA(Val) + AMP + diphosphate</text>
        <dbReference type="Rhea" id="RHEA:10704"/>
        <dbReference type="Rhea" id="RHEA-COMP:9672"/>
        <dbReference type="Rhea" id="RHEA-COMP:9708"/>
        <dbReference type="ChEBI" id="CHEBI:30616"/>
        <dbReference type="ChEBI" id="CHEBI:33019"/>
        <dbReference type="ChEBI" id="CHEBI:57762"/>
        <dbReference type="ChEBI" id="CHEBI:78442"/>
        <dbReference type="ChEBI" id="CHEBI:78537"/>
        <dbReference type="ChEBI" id="CHEBI:456215"/>
        <dbReference type="EC" id="6.1.1.9"/>
    </reaction>
</comment>
<dbReference type="InterPro" id="IPR019499">
    <property type="entry name" value="Val-tRNA_synth_tRNA-bd"/>
</dbReference>
<dbReference type="Gene3D" id="3.40.50.620">
    <property type="entry name" value="HUPs"/>
    <property type="match status" value="2"/>
</dbReference>
<feature type="coiled-coil region" evidence="8">
    <location>
        <begin position="888"/>
        <end position="957"/>
    </location>
</feature>
<feature type="short sequence motif" description="'HIGH' region" evidence="8">
    <location>
        <begin position="42"/>
        <end position="52"/>
    </location>
</feature>
<dbReference type="Proteomes" id="UP001223712">
    <property type="component" value="Unassembled WGS sequence"/>
</dbReference>
<evidence type="ECO:0000256" key="2">
    <source>
        <dbReference type="ARBA" id="ARBA00022598"/>
    </source>
</evidence>
<feature type="domain" description="Methionyl/Valyl/Leucyl/Isoleucyl-tRNA synthetase anticodon-binding" evidence="10">
    <location>
        <begin position="679"/>
        <end position="832"/>
    </location>
</feature>
<evidence type="ECO:0000259" key="11">
    <source>
        <dbReference type="Pfam" id="PF10458"/>
    </source>
</evidence>
<dbReference type="SUPFAM" id="SSF47323">
    <property type="entry name" value="Anticodon-binding domain of a subclass of class I aminoacyl-tRNA synthetases"/>
    <property type="match status" value="1"/>
</dbReference>
<dbReference type="GO" id="GO:0004832">
    <property type="term" value="F:valine-tRNA ligase activity"/>
    <property type="evidence" value="ECO:0007669"/>
    <property type="project" value="UniProtKB-EC"/>
</dbReference>
<evidence type="ECO:0000256" key="3">
    <source>
        <dbReference type="ARBA" id="ARBA00022741"/>
    </source>
</evidence>
<gene>
    <name evidence="8" type="primary">valS</name>
    <name evidence="12" type="ORF">QWY96_08565</name>
</gene>
<comment type="function">
    <text evidence="8">Catalyzes the attachment of valine to tRNA(Val). As ValRS can inadvertently accommodate and process structurally similar amino acids such as threonine, to avoid such errors, it has a 'posttransfer' editing activity that hydrolyzes mischarged Thr-tRNA(Val) in a tRNA-dependent manner.</text>
</comment>
<dbReference type="InterPro" id="IPR009080">
    <property type="entry name" value="tRNAsynth_Ia_anticodon-bd"/>
</dbReference>
<dbReference type="Pfam" id="PF10458">
    <property type="entry name" value="Val_tRNA-synt_C"/>
    <property type="match status" value="1"/>
</dbReference>
<accession>A0ABT8CHT4</accession>
<dbReference type="NCBIfam" id="NF004349">
    <property type="entry name" value="PRK05729.1"/>
    <property type="match status" value="1"/>
</dbReference>
<sequence length="957" mass="109171">MEKTYNPTSIEQALYKTWEEKGYFKPHGDTSKEAYSIMIPPPNVTGSLHMGHAFQDTIMDTLIRAQRMKGKNTLWQVGTDHAGIATQMVVERKIAAEEGKTKHDYGREAFIDKIWEWKNESGGTITQQLRRLGASVDWDRERFTMDDGLSNAVQEVFVRLYEDDLIYRGKRLVNWDPKLHTAISDLEVENKDKKGFMWHFRYPLANGVKTAEGKDYIVVATTRPETMLGDTGVAVNPEDPRYKDLIGKEILLPIVNRLIPIVGDEHADMEKGTGCVKITPAHDFNDYEVGKRNNLPMINILTFNADIRDAAEVFTTNGEESDVYSTDIPAKYQGMERFAARKAIVAEFDELGLLEEIKDHDLTVPYGDRGGVVIEPMLTDQWYVRAAPLAEPAVKAVEDGDIQFVPKQYENMYFSWMRDIQDWCISRQLWWGHRIPAWYDNDGNVYVGRTEEEVRANNNLAPVIVLRQDNDVLDTWFSSALWTFGTQGWPEQTEDLKTFHPSDVLVTGFDIIFFWVARMIMMTMHFNKDENGKAQVPFKTVYVTGLIRDENGDKMSKSKGNVLDPIDMIDGIDLESLVEKRCGNMMQPQLAKKIEKNTRKTFENGIEPYGTDALRFTLAAMASTGRDINWDMKRLEGYRNFCNKLWNASRYVLMNTEEHDCGMSLSAEDRANMEFSLADKWIESQFELAAKEFNAHLDNYRLDMAANTLYEFIWNQFCDWYLELTKPVLWKGTEAQQQATRYTLITVLEKTLRLAHPVLPYITESIWQSVKPLVDGVEGETIMTQALPQFNEANFNAEIVEDIEWVKTFITAIRNLRAEYDIAPSKGLEVMIKVANEKDATRIEANKIVLTSLAKLDDINVLADGKETPLCATKLVGKSELMIPMAGLIDKDAELARLDKEVAKIQGEIKRIEGKLANEGFVAKAPEVVIAKEREKLEGYQETLVKLEEQKATIAAL</sequence>
<dbReference type="InterPro" id="IPR002300">
    <property type="entry name" value="aa-tRNA-synth_Ia"/>
</dbReference>
<dbReference type="InterPro" id="IPR037118">
    <property type="entry name" value="Val-tRNA_synth_C_sf"/>
</dbReference>
<keyword evidence="5 8" id="KW-0648">Protein biosynthesis</keyword>
<evidence type="ECO:0000256" key="8">
    <source>
        <dbReference type="HAMAP-Rule" id="MF_02004"/>
    </source>
</evidence>
<dbReference type="InterPro" id="IPR002303">
    <property type="entry name" value="Valyl-tRNA_ligase"/>
</dbReference>
<evidence type="ECO:0000313" key="13">
    <source>
        <dbReference type="Proteomes" id="UP001223712"/>
    </source>
</evidence>
<dbReference type="Gene3D" id="3.90.740.10">
    <property type="entry name" value="Valyl/Leucyl/Isoleucyl-tRNA synthetase, editing domain"/>
    <property type="match status" value="1"/>
</dbReference>
<dbReference type="InterPro" id="IPR014729">
    <property type="entry name" value="Rossmann-like_a/b/a_fold"/>
</dbReference>
<evidence type="ECO:0000259" key="9">
    <source>
        <dbReference type="Pfam" id="PF00133"/>
    </source>
</evidence>
<comment type="subunit">
    <text evidence="8">Monomer.</text>
</comment>
<keyword evidence="8" id="KW-0175">Coiled coil</keyword>
<dbReference type="SUPFAM" id="SSF46589">
    <property type="entry name" value="tRNA-binding arm"/>
    <property type="match status" value="1"/>
</dbReference>
<dbReference type="CDD" id="cd07962">
    <property type="entry name" value="Anticodon_Ia_Val"/>
    <property type="match status" value="1"/>
</dbReference>
<reference evidence="13" key="1">
    <citation type="journal article" date="2019" name="Int. J. Syst. Evol. Microbiol.">
        <title>The Global Catalogue of Microorganisms (GCM) 10K type strain sequencing project: providing services to taxonomists for standard genome sequencing and annotation.</title>
        <authorList>
            <consortium name="The Broad Institute Genomics Platform"/>
            <consortium name="The Broad Institute Genome Sequencing Center for Infectious Disease"/>
            <person name="Wu L."/>
            <person name="Ma J."/>
        </authorList>
    </citation>
    <scope>NUCLEOTIDE SEQUENCE [LARGE SCALE GENOMIC DNA]</scope>
    <source>
        <strain evidence="13">CECT 7226</strain>
    </source>
</reference>
<dbReference type="EC" id="6.1.1.9" evidence="8"/>
<feature type="domain" description="Aminoacyl-tRNA synthetase class Ia" evidence="9">
    <location>
        <begin position="14"/>
        <end position="631"/>
    </location>
</feature>
<dbReference type="InterPro" id="IPR001412">
    <property type="entry name" value="aa-tRNA-synth_I_CS"/>
</dbReference>
<dbReference type="Pfam" id="PF00133">
    <property type="entry name" value="tRNA-synt_1"/>
    <property type="match status" value="1"/>
</dbReference>
<dbReference type="Gene3D" id="1.10.730.10">
    <property type="entry name" value="Isoleucyl-tRNA Synthetase, Domain 1"/>
    <property type="match status" value="1"/>
</dbReference>
<evidence type="ECO:0000256" key="6">
    <source>
        <dbReference type="ARBA" id="ARBA00023146"/>
    </source>
</evidence>
<dbReference type="InterPro" id="IPR009008">
    <property type="entry name" value="Val/Leu/Ile-tRNA-synth_edit"/>
</dbReference>
<dbReference type="HAMAP" id="MF_02004">
    <property type="entry name" value="Val_tRNA_synth_type1"/>
    <property type="match status" value="1"/>
</dbReference>
<feature type="short sequence motif" description="'KMSKS' region" evidence="8">
    <location>
        <begin position="554"/>
        <end position="558"/>
    </location>
</feature>
<keyword evidence="1 8" id="KW-0963">Cytoplasm</keyword>
<comment type="subcellular location">
    <subcellularLocation>
        <location evidence="8">Cytoplasm</location>
    </subcellularLocation>
</comment>
<evidence type="ECO:0000313" key="12">
    <source>
        <dbReference type="EMBL" id="MDN3700939.1"/>
    </source>
</evidence>
<evidence type="ECO:0000259" key="10">
    <source>
        <dbReference type="Pfam" id="PF08264"/>
    </source>
</evidence>
<comment type="domain">
    <text evidence="8">The C-terminal coiled-coil domain is crucial for aminoacylation activity.</text>
</comment>
<organism evidence="12 13">
    <name type="scientific">Vibrio artabrorum</name>
    <dbReference type="NCBI Taxonomy" id="446374"/>
    <lineage>
        <taxon>Bacteria</taxon>
        <taxon>Pseudomonadati</taxon>
        <taxon>Pseudomonadota</taxon>
        <taxon>Gammaproteobacteria</taxon>
        <taxon>Vibrionales</taxon>
        <taxon>Vibrionaceae</taxon>
        <taxon>Vibrio</taxon>
    </lineage>
</organism>